<proteinExistence type="predicted"/>
<reference evidence="1 2" key="1">
    <citation type="submission" date="2018-01" db="EMBL/GenBank/DDBJ databases">
        <title>Draft genome sequence of Sphaerisporangium sp. 7K107.</title>
        <authorList>
            <person name="Sahin N."/>
            <person name="Saygin H."/>
            <person name="Ay H."/>
        </authorList>
    </citation>
    <scope>NUCLEOTIDE SEQUENCE [LARGE SCALE GENOMIC DNA]</scope>
    <source>
        <strain evidence="1 2">7K107</strain>
    </source>
</reference>
<dbReference type="Gene3D" id="3.40.50.12780">
    <property type="entry name" value="N-terminal domain of ligase-like"/>
    <property type="match status" value="1"/>
</dbReference>
<protein>
    <submittedName>
        <fullName evidence="1">AMP-dependent synthetase</fullName>
    </submittedName>
</protein>
<organism evidence="1 2">
    <name type="scientific">Spongiactinospora gelatinilytica</name>
    <dbReference type="NCBI Taxonomy" id="2666298"/>
    <lineage>
        <taxon>Bacteria</taxon>
        <taxon>Bacillati</taxon>
        <taxon>Actinomycetota</taxon>
        <taxon>Actinomycetes</taxon>
        <taxon>Streptosporangiales</taxon>
        <taxon>Streptosporangiaceae</taxon>
        <taxon>Spongiactinospora</taxon>
    </lineage>
</organism>
<dbReference type="InterPro" id="IPR042099">
    <property type="entry name" value="ANL_N_sf"/>
</dbReference>
<dbReference type="PANTHER" id="PTHR43845:SF1">
    <property type="entry name" value="BLR5969 PROTEIN"/>
    <property type="match status" value="1"/>
</dbReference>
<gene>
    <name evidence="1" type="ORF">C1I98_03710</name>
</gene>
<sequence>MPARPLRELIDFARRNSPFYGELYRDLPQGVAELTELPIIDQTAFWAANTWPDNRLLTGPLTDAAIYTSGGTTGAPKFSPWTRTEHADSVTAFGAGMVAAGLRPGHRVANLFLAGELYGGFLYIEHSLHNAPVENVRLPIAGHAADDFIAGLIGTLGINVLAGLPNKLARVAEEVTSRGGAADSVELLLFAGDLLFDDLRPVLAKAFPRATIASLGYASVDGGLIGAPVPGGDVRVHEAFPNRTVVELIDEATAAPITAPGRPGRVVVTNLFRTLMPIIRYPVGDLAEWTDAECRGFRLVGRTTEGARVANVPMGVADIRKVLTEAAPALSGSQLQLVQRRWNGRDGLLLRISCASEPPTDLTDQLIKAIYAAKPMYPESVAAGTVHPLSIEWTHPSTLAVHPRSGKVLPVVDERPHI</sequence>
<keyword evidence="2" id="KW-1185">Reference proteome</keyword>
<dbReference type="Proteomes" id="UP000248544">
    <property type="component" value="Unassembled WGS sequence"/>
</dbReference>
<comment type="caution">
    <text evidence="1">The sequence shown here is derived from an EMBL/GenBank/DDBJ whole genome shotgun (WGS) entry which is preliminary data.</text>
</comment>
<evidence type="ECO:0000313" key="1">
    <source>
        <dbReference type="EMBL" id="PZG55362.1"/>
    </source>
</evidence>
<dbReference type="RefSeq" id="WP_111165642.1">
    <property type="nucleotide sequence ID" value="NZ_POUA01000015.1"/>
</dbReference>
<dbReference type="AlphaFoldDB" id="A0A2W2H4H3"/>
<dbReference type="PANTHER" id="PTHR43845">
    <property type="entry name" value="BLR5969 PROTEIN"/>
    <property type="match status" value="1"/>
</dbReference>
<evidence type="ECO:0000313" key="2">
    <source>
        <dbReference type="Proteomes" id="UP000248544"/>
    </source>
</evidence>
<accession>A0A2W2H4H3</accession>
<dbReference type="EMBL" id="POUA01000015">
    <property type="protein sequence ID" value="PZG55362.1"/>
    <property type="molecule type" value="Genomic_DNA"/>
</dbReference>
<name>A0A2W2H4H3_9ACTN</name>
<dbReference type="SUPFAM" id="SSF56801">
    <property type="entry name" value="Acetyl-CoA synthetase-like"/>
    <property type="match status" value="1"/>
</dbReference>